<reference evidence="2" key="1">
    <citation type="submission" date="2013-09" db="EMBL/GenBank/DDBJ databases">
        <title>Corchorus olitorius genome sequencing.</title>
        <authorList>
            <person name="Alam M."/>
            <person name="Haque M.S."/>
            <person name="Islam M.S."/>
            <person name="Emdad E.M."/>
            <person name="Islam M.M."/>
            <person name="Ahmed B."/>
            <person name="Halim A."/>
            <person name="Hossen Q.M.M."/>
            <person name="Hossain M.Z."/>
            <person name="Ahmed R."/>
            <person name="Khan M.M."/>
            <person name="Islam R."/>
            <person name="Rashid M.M."/>
            <person name="Khan S.A."/>
            <person name="Rahman M.S."/>
            <person name="Alam M."/>
            <person name="Yahiya A.S."/>
            <person name="Khan M.S."/>
            <person name="Azam M.S."/>
            <person name="Haque T."/>
            <person name="Lashkar M.Z.H."/>
            <person name="Akhand A.I."/>
            <person name="Morshed G."/>
            <person name="Roy S."/>
            <person name="Uddin K.S."/>
            <person name="Rabeya T."/>
            <person name="Hossain A.S."/>
            <person name="Chowdhury A."/>
            <person name="Snigdha A.R."/>
            <person name="Mortoza M.S."/>
            <person name="Matin S.A."/>
            <person name="Hoque S.M.E."/>
            <person name="Islam M.K."/>
            <person name="Roy D.K."/>
            <person name="Haider R."/>
            <person name="Moosa M.M."/>
            <person name="Elias S.M."/>
            <person name="Hasan A.M."/>
            <person name="Jahan S."/>
            <person name="Shafiuddin M."/>
            <person name="Mahmood N."/>
            <person name="Shommy N.S."/>
        </authorList>
    </citation>
    <scope>NUCLEOTIDE SEQUENCE [LARGE SCALE GENOMIC DNA]</scope>
    <source>
        <strain evidence="2">cv. O-4</strain>
    </source>
</reference>
<dbReference type="AlphaFoldDB" id="A0A1R3KZY8"/>
<feature type="non-terminal residue" evidence="1">
    <location>
        <position position="52"/>
    </location>
</feature>
<proteinExistence type="predicted"/>
<organism evidence="1 2">
    <name type="scientific">Corchorus olitorius</name>
    <dbReference type="NCBI Taxonomy" id="93759"/>
    <lineage>
        <taxon>Eukaryota</taxon>
        <taxon>Viridiplantae</taxon>
        <taxon>Streptophyta</taxon>
        <taxon>Embryophyta</taxon>
        <taxon>Tracheophyta</taxon>
        <taxon>Spermatophyta</taxon>
        <taxon>Magnoliopsida</taxon>
        <taxon>eudicotyledons</taxon>
        <taxon>Gunneridae</taxon>
        <taxon>Pentapetalae</taxon>
        <taxon>rosids</taxon>
        <taxon>malvids</taxon>
        <taxon>Malvales</taxon>
        <taxon>Malvaceae</taxon>
        <taxon>Grewioideae</taxon>
        <taxon>Apeibeae</taxon>
        <taxon>Corchorus</taxon>
    </lineage>
</organism>
<accession>A0A1R3KZY8</accession>
<name>A0A1R3KZY8_9ROSI</name>
<evidence type="ECO:0000313" key="1">
    <source>
        <dbReference type="EMBL" id="OMP12588.1"/>
    </source>
</evidence>
<protein>
    <submittedName>
        <fullName evidence="1">Uncharacterized protein</fullName>
    </submittedName>
</protein>
<gene>
    <name evidence="1" type="ORF">COLO4_02990</name>
</gene>
<keyword evidence="2" id="KW-1185">Reference proteome</keyword>
<evidence type="ECO:0000313" key="2">
    <source>
        <dbReference type="Proteomes" id="UP000187203"/>
    </source>
</evidence>
<dbReference type="Proteomes" id="UP000187203">
    <property type="component" value="Unassembled WGS sequence"/>
</dbReference>
<comment type="caution">
    <text evidence="1">The sequence shown here is derived from an EMBL/GenBank/DDBJ whole genome shotgun (WGS) entry which is preliminary data.</text>
</comment>
<sequence>MELALKEIAYTLPRFSSHPDTRVWKLAADGIFTTKSAYQTMIADEVDVVGGD</sequence>
<dbReference type="EMBL" id="AWUE01008802">
    <property type="protein sequence ID" value="OMP12588.1"/>
    <property type="molecule type" value="Genomic_DNA"/>
</dbReference>